<reference evidence="4" key="1">
    <citation type="journal article" date="2020" name="Stud. Mycol.">
        <title>101 Dothideomycetes genomes: a test case for predicting lifestyles and emergence of pathogens.</title>
        <authorList>
            <person name="Haridas S."/>
            <person name="Albert R."/>
            <person name="Binder M."/>
            <person name="Bloem J."/>
            <person name="Labutti K."/>
            <person name="Salamov A."/>
            <person name="Andreopoulos B."/>
            <person name="Baker S."/>
            <person name="Barry K."/>
            <person name="Bills G."/>
            <person name="Bluhm B."/>
            <person name="Cannon C."/>
            <person name="Castanera R."/>
            <person name="Culley D."/>
            <person name="Daum C."/>
            <person name="Ezra D."/>
            <person name="Gonzalez J."/>
            <person name="Henrissat B."/>
            <person name="Kuo A."/>
            <person name="Liang C."/>
            <person name="Lipzen A."/>
            <person name="Lutzoni F."/>
            <person name="Magnuson J."/>
            <person name="Mondo S."/>
            <person name="Nolan M."/>
            <person name="Ohm R."/>
            <person name="Pangilinan J."/>
            <person name="Park H.-J."/>
            <person name="Ramirez L."/>
            <person name="Alfaro M."/>
            <person name="Sun H."/>
            <person name="Tritt A."/>
            <person name="Yoshinaga Y."/>
            <person name="Zwiers L.-H."/>
            <person name="Turgeon B."/>
            <person name="Goodwin S."/>
            <person name="Spatafora J."/>
            <person name="Crous P."/>
            <person name="Grigoriev I."/>
        </authorList>
    </citation>
    <scope>NUCLEOTIDE SEQUENCE</scope>
    <source>
        <strain evidence="4">CBS 379.55</strain>
    </source>
</reference>
<evidence type="ECO:0000256" key="3">
    <source>
        <dbReference type="SAM" id="SignalP"/>
    </source>
</evidence>
<accession>A0A6A6JSF9</accession>
<evidence type="ECO:0000313" key="4">
    <source>
        <dbReference type="EMBL" id="KAF2279195.1"/>
    </source>
</evidence>
<evidence type="ECO:0000256" key="2">
    <source>
        <dbReference type="SAM" id="MobiDB-lite"/>
    </source>
</evidence>
<feature type="region of interest" description="Disordered" evidence="2">
    <location>
        <begin position="336"/>
        <end position="362"/>
    </location>
</feature>
<dbReference type="AlphaFoldDB" id="A0A6A6JSF9"/>
<dbReference type="EMBL" id="ML986486">
    <property type="protein sequence ID" value="KAF2279195.1"/>
    <property type="molecule type" value="Genomic_DNA"/>
</dbReference>
<proteinExistence type="predicted"/>
<feature type="chain" id="PRO_5025567107" evidence="3">
    <location>
        <begin position="22"/>
        <end position="608"/>
    </location>
</feature>
<dbReference type="OrthoDB" id="4225201at2759"/>
<keyword evidence="1" id="KW-0175">Coiled coil</keyword>
<gene>
    <name evidence="4" type="ORF">EI97DRAFT_168039</name>
</gene>
<name>A0A6A6JSF9_WESOR</name>
<feature type="compositionally biased region" description="Low complexity" evidence="2">
    <location>
        <begin position="511"/>
        <end position="535"/>
    </location>
</feature>
<feature type="signal peptide" evidence="3">
    <location>
        <begin position="1"/>
        <end position="21"/>
    </location>
</feature>
<organism evidence="4 5">
    <name type="scientific">Westerdykella ornata</name>
    <dbReference type="NCBI Taxonomy" id="318751"/>
    <lineage>
        <taxon>Eukaryota</taxon>
        <taxon>Fungi</taxon>
        <taxon>Dikarya</taxon>
        <taxon>Ascomycota</taxon>
        <taxon>Pezizomycotina</taxon>
        <taxon>Dothideomycetes</taxon>
        <taxon>Pleosporomycetidae</taxon>
        <taxon>Pleosporales</taxon>
        <taxon>Sporormiaceae</taxon>
        <taxon>Westerdykella</taxon>
    </lineage>
</organism>
<dbReference type="RefSeq" id="XP_033656734.1">
    <property type="nucleotide sequence ID" value="XM_033793401.1"/>
</dbReference>
<feature type="coiled-coil region" evidence="1">
    <location>
        <begin position="238"/>
        <end position="287"/>
    </location>
</feature>
<protein>
    <submittedName>
        <fullName evidence="4">Uncharacterized protein</fullName>
    </submittedName>
</protein>
<dbReference type="GeneID" id="54546576"/>
<feature type="region of interest" description="Disordered" evidence="2">
    <location>
        <begin position="492"/>
        <end position="553"/>
    </location>
</feature>
<keyword evidence="5" id="KW-1185">Reference proteome</keyword>
<keyword evidence="3" id="KW-0732">Signal</keyword>
<feature type="region of interest" description="Disordered" evidence="2">
    <location>
        <begin position="398"/>
        <end position="423"/>
    </location>
</feature>
<evidence type="ECO:0000313" key="5">
    <source>
        <dbReference type="Proteomes" id="UP000800097"/>
    </source>
</evidence>
<sequence>MRSVKSRLLSAWACVLTTARALPQGHGNVVGHGDGATPRPCESSVLGWTVGGTYAQAKFSLCLSQGDDTSHDDESLVLDFSTFAAHESCGDSSNITLNDVQLPQQWLADTASGVGSFSVPALHPGDDALAPYHDLDFEWESACLRPNPPKTADVQSTSHPNESETAVAAQVLSVVIKAVDGKPLQHPAGFTISFKQTAPPQLLRFAGTPNPSAGSEAQAEDWRAPPPHLRLAPAHPSLEEHLRDLQSLEAESRELNRLIHEKKKHIHTQLIKEAKEAASELRDCENVTCLLNLIKHKAHGAWRLLVIQLRPERYSQPSEMGRPNDPYQQVWRPGTHEATIKGDGSPSPPPYDEAGEPARPIHGSGGSNESVYVCVLKIVVGVLCCGCLVGVIRHRCSSPRSRTAPTIDEERNDFSPHRRRGPKSPWRAWWRRRSRWDQERIEDYEEKRALINPHEMILEEAMQEEIRQLRTAHGIVNSLVQAEEGRIVTSQSTGHRHCSCNHGYSIPPSPTSSTYSSDSLADLSSRPLSRTSSLPGYHSDTSTAPPAYESDDDVGELVANGYRVNLSTMSNASRWTPDSSVVDVSPRPSAETLRYLEATDTGGHESVY</sequence>
<evidence type="ECO:0000256" key="1">
    <source>
        <dbReference type="SAM" id="Coils"/>
    </source>
</evidence>
<dbReference type="Proteomes" id="UP000800097">
    <property type="component" value="Unassembled WGS sequence"/>
</dbReference>